<dbReference type="SUPFAM" id="SSF51206">
    <property type="entry name" value="cAMP-binding domain-like"/>
    <property type="match status" value="1"/>
</dbReference>
<evidence type="ECO:0000313" key="3">
    <source>
        <dbReference type="Proteomes" id="UP000295530"/>
    </source>
</evidence>
<comment type="caution">
    <text evidence="2">The sequence shown here is derived from an EMBL/GenBank/DDBJ whole genome shotgun (WGS) entry which is preliminary data.</text>
</comment>
<dbReference type="InterPro" id="IPR041687">
    <property type="entry name" value="HTH_46"/>
</dbReference>
<feature type="domain" description="IprA winged helix-turn-helix" evidence="1">
    <location>
        <begin position="159"/>
        <end position="204"/>
    </location>
</feature>
<dbReference type="InterPro" id="IPR018490">
    <property type="entry name" value="cNMP-bd_dom_sf"/>
</dbReference>
<dbReference type="EMBL" id="SNVX01000011">
    <property type="protein sequence ID" value="TDN56462.1"/>
    <property type="molecule type" value="Genomic_DNA"/>
</dbReference>
<dbReference type="AlphaFoldDB" id="A0A4V6PQS7"/>
<accession>A0A4V6PQS7</accession>
<organism evidence="2 3">
    <name type="scientific">Scandinavium goeteborgense</name>
    <dbReference type="NCBI Taxonomy" id="1851514"/>
    <lineage>
        <taxon>Bacteria</taxon>
        <taxon>Pseudomonadati</taxon>
        <taxon>Pseudomonadota</taxon>
        <taxon>Gammaproteobacteria</taxon>
        <taxon>Enterobacterales</taxon>
        <taxon>Enterobacteriaceae</taxon>
        <taxon>Scandinavium</taxon>
    </lineage>
</organism>
<evidence type="ECO:0000259" key="1">
    <source>
        <dbReference type="Pfam" id="PF15977"/>
    </source>
</evidence>
<name>A0A4V6PQS7_SCAGO</name>
<dbReference type="Pfam" id="PF15977">
    <property type="entry name" value="HTH_46"/>
    <property type="match status" value="1"/>
</dbReference>
<dbReference type="RefSeq" id="WP_166665228.1">
    <property type="nucleotide sequence ID" value="NZ_SNVX01000011.1"/>
</dbReference>
<gene>
    <name evidence="2" type="ORF">EC847_11195</name>
</gene>
<sequence>MKKENNFNLYSTDEFNAFMEFVKSRGVQMRYSKGQSLNLEKAEVGFVLSGLLGIYYKGTGKFVDHAFYGMPAMEDEKIMSTQPFYCRTESDVIIAKIPIHKIFEISSPDQVYRGVVFSALIYSLIDKLANIYDVRHGGNGYKVVKELIELYLNEKHVTQGLANYILKRTNLSNSYVFKILAALKKNGYIEIRNARLTQILKPLPDKI</sequence>
<dbReference type="Proteomes" id="UP000295530">
    <property type="component" value="Unassembled WGS sequence"/>
</dbReference>
<protein>
    <submittedName>
        <fullName evidence="2">CRP-like cAMP-binding protein</fullName>
    </submittedName>
</protein>
<reference evidence="2 3" key="1">
    <citation type="submission" date="2019-03" db="EMBL/GenBank/DDBJ databases">
        <title>Genomic analyses of the natural microbiome of Caenorhabditis elegans.</title>
        <authorList>
            <person name="Samuel B."/>
        </authorList>
    </citation>
    <scope>NUCLEOTIDE SEQUENCE [LARGE SCALE GENOMIC DNA]</scope>
    <source>
        <strain evidence="2 3">BIGb0156</strain>
    </source>
</reference>
<evidence type="ECO:0000313" key="2">
    <source>
        <dbReference type="EMBL" id="TDN56462.1"/>
    </source>
</evidence>
<keyword evidence="3" id="KW-1185">Reference proteome</keyword>
<proteinExistence type="predicted"/>